<feature type="site" description="Positions MEP for the nucleophilic attack" evidence="7">
    <location>
        <position position="170"/>
    </location>
</feature>
<keyword evidence="6 7" id="KW-0414">Isoprene biosynthesis</keyword>
<dbReference type="PANTHER" id="PTHR32125">
    <property type="entry name" value="2-C-METHYL-D-ERYTHRITOL 4-PHOSPHATE CYTIDYLYLTRANSFERASE, CHLOROPLASTIC"/>
    <property type="match status" value="1"/>
</dbReference>
<comment type="similarity">
    <text evidence="3 7">Belongs to the IspD/TarI cytidylyltransferase family. IspD subfamily.</text>
</comment>
<name>A0A5Q2FAJ3_9ACTN</name>
<dbReference type="InterPro" id="IPR034683">
    <property type="entry name" value="IspD/TarI"/>
</dbReference>
<dbReference type="InterPro" id="IPR050088">
    <property type="entry name" value="IspD/TarI_cytidylyltransf_bact"/>
</dbReference>
<evidence type="ECO:0000313" key="9">
    <source>
        <dbReference type="Proteomes" id="UP000386847"/>
    </source>
</evidence>
<dbReference type="Proteomes" id="UP000386847">
    <property type="component" value="Chromosome"/>
</dbReference>
<feature type="site" description="Transition state stabilizer" evidence="7">
    <location>
        <position position="37"/>
    </location>
</feature>
<proteinExistence type="inferred from homology"/>
<feature type="site" description="Transition state stabilizer" evidence="7">
    <location>
        <position position="30"/>
    </location>
</feature>
<dbReference type="CDD" id="cd02516">
    <property type="entry name" value="CDP-ME_synthetase"/>
    <property type="match status" value="1"/>
</dbReference>
<comment type="pathway">
    <text evidence="2 7">Isoprenoid biosynthesis; isopentenyl diphosphate biosynthesis via DXP pathway; isopentenyl diphosphate from 1-deoxy-D-xylulose 5-phosphate: step 2/6.</text>
</comment>
<dbReference type="AlphaFoldDB" id="A0A5Q2FAJ3"/>
<dbReference type="PANTHER" id="PTHR32125:SF4">
    <property type="entry name" value="2-C-METHYL-D-ERYTHRITOL 4-PHOSPHATE CYTIDYLYLTRANSFERASE, CHLOROPLASTIC"/>
    <property type="match status" value="1"/>
</dbReference>
<evidence type="ECO:0000256" key="4">
    <source>
        <dbReference type="ARBA" id="ARBA00022679"/>
    </source>
</evidence>
<keyword evidence="5 7" id="KW-0548">Nucleotidyltransferase</keyword>
<comment type="function">
    <text evidence="7">Catalyzes the formation of 4-diphosphocytidyl-2-C-methyl-D-erythritol from CTP and 2-C-methyl-D-erythritol 4-phosphate (MEP).</text>
</comment>
<dbReference type="GO" id="GO:0019288">
    <property type="term" value="P:isopentenyl diphosphate biosynthetic process, methylerythritol 4-phosphate pathway"/>
    <property type="evidence" value="ECO:0007669"/>
    <property type="project" value="UniProtKB-UniRule"/>
</dbReference>
<evidence type="ECO:0000256" key="5">
    <source>
        <dbReference type="ARBA" id="ARBA00022695"/>
    </source>
</evidence>
<keyword evidence="9" id="KW-1185">Reference proteome</keyword>
<dbReference type="FunFam" id="3.90.550.10:FF:000003">
    <property type="entry name" value="2-C-methyl-D-erythritol 4-phosphate cytidylyltransferase"/>
    <property type="match status" value="1"/>
</dbReference>
<dbReference type="InterPro" id="IPR001228">
    <property type="entry name" value="IspD"/>
</dbReference>
<dbReference type="EC" id="2.7.7.60" evidence="7"/>
<reference evidence="8 9" key="1">
    <citation type="submission" date="2019-10" db="EMBL/GenBank/DDBJ databases">
        <title>Genomic analysis of Raineyella sp. CBA3103.</title>
        <authorList>
            <person name="Roh S.W."/>
        </authorList>
    </citation>
    <scope>NUCLEOTIDE SEQUENCE [LARGE SCALE GENOMIC DNA]</scope>
    <source>
        <strain evidence="8 9">CBA3103</strain>
    </source>
</reference>
<evidence type="ECO:0000256" key="1">
    <source>
        <dbReference type="ARBA" id="ARBA00001282"/>
    </source>
</evidence>
<organism evidence="8 9">
    <name type="scientific">Raineyella fluvialis</name>
    <dbReference type="NCBI Taxonomy" id="2662261"/>
    <lineage>
        <taxon>Bacteria</taxon>
        <taxon>Bacillati</taxon>
        <taxon>Actinomycetota</taxon>
        <taxon>Actinomycetes</taxon>
        <taxon>Propionibacteriales</taxon>
        <taxon>Propionibacteriaceae</taxon>
        <taxon>Raineyella</taxon>
    </lineage>
</organism>
<dbReference type="NCBIfam" id="TIGR00453">
    <property type="entry name" value="ispD"/>
    <property type="match status" value="1"/>
</dbReference>
<dbReference type="EMBL" id="CP045725">
    <property type="protein sequence ID" value="QGF23990.1"/>
    <property type="molecule type" value="Genomic_DNA"/>
</dbReference>
<gene>
    <name evidence="7 8" type="primary">ispD</name>
    <name evidence="8" type="ORF">Rai3103_10215</name>
</gene>
<keyword evidence="4 7" id="KW-0808">Transferase</keyword>
<sequence length="252" mass="26128">MTSLHSTQGTAYPAHEPVVAVVVAAGSGVRLGEGGPKALRDVGGRALVAHALDSLAGGGVSRAVIVSRAELAAAFADALADAPIPWTLTEGGAERQDSVANGLAEAERVAPDSRYVLVHDAARPFVPASVVAAVIAALRSGASAVIPAIRVIDTIRVADPHPGEATVVDRSRLRAVQTPQGFDLATLVRAHDHVRSKGLAVTDDAMACEAIGEHVTLVEGSRDSLKITEPFDLLVAEAVWRRRTDALEGTVW</sequence>
<comment type="catalytic activity">
    <reaction evidence="1 7">
        <text>2-C-methyl-D-erythritol 4-phosphate + CTP + H(+) = 4-CDP-2-C-methyl-D-erythritol + diphosphate</text>
        <dbReference type="Rhea" id="RHEA:13429"/>
        <dbReference type="ChEBI" id="CHEBI:15378"/>
        <dbReference type="ChEBI" id="CHEBI:33019"/>
        <dbReference type="ChEBI" id="CHEBI:37563"/>
        <dbReference type="ChEBI" id="CHEBI:57823"/>
        <dbReference type="ChEBI" id="CHEBI:58262"/>
        <dbReference type="EC" id="2.7.7.60"/>
    </reaction>
</comment>
<accession>A0A5Q2FAJ3</accession>
<protein>
    <recommendedName>
        <fullName evidence="7">2-C-methyl-D-erythritol 4-phosphate cytidylyltransferase</fullName>
        <ecNumber evidence="7">2.7.7.60</ecNumber>
    </recommendedName>
    <alternativeName>
        <fullName evidence="7">4-diphosphocytidyl-2C-methyl-D-erythritol synthase</fullName>
    </alternativeName>
    <alternativeName>
        <fullName evidence="7">MEP cytidylyltransferase</fullName>
        <shortName evidence="7">MCT</shortName>
    </alternativeName>
</protein>
<dbReference type="Pfam" id="PF01128">
    <property type="entry name" value="IspD"/>
    <property type="match status" value="1"/>
</dbReference>
<dbReference type="InterPro" id="IPR029044">
    <property type="entry name" value="Nucleotide-diphossugar_trans"/>
</dbReference>
<dbReference type="RefSeq" id="WP_153572519.1">
    <property type="nucleotide sequence ID" value="NZ_CP045725.1"/>
</dbReference>
<dbReference type="InterPro" id="IPR018294">
    <property type="entry name" value="ISPD_synthase_CS"/>
</dbReference>
<dbReference type="SUPFAM" id="SSF53448">
    <property type="entry name" value="Nucleotide-diphospho-sugar transferases"/>
    <property type="match status" value="1"/>
</dbReference>
<dbReference type="GO" id="GO:0050518">
    <property type="term" value="F:2-C-methyl-D-erythritol 4-phosphate cytidylyltransferase activity"/>
    <property type="evidence" value="ECO:0007669"/>
    <property type="project" value="UniProtKB-UniRule"/>
</dbReference>
<dbReference type="HAMAP" id="MF_00108">
    <property type="entry name" value="IspD"/>
    <property type="match status" value="1"/>
</dbReference>
<evidence type="ECO:0000256" key="2">
    <source>
        <dbReference type="ARBA" id="ARBA00004787"/>
    </source>
</evidence>
<evidence type="ECO:0000256" key="7">
    <source>
        <dbReference type="HAMAP-Rule" id="MF_00108"/>
    </source>
</evidence>
<dbReference type="PROSITE" id="PS01295">
    <property type="entry name" value="ISPD"/>
    <property type="match status" value="1"/>
</dbReference>
<dbReference type="KEGG" id="rain:Rai3103_10215"/>
<evidence type="ECO:0000256" key="6">
    <source>
        <dbReference type="ARBA" id="ARBA00023229"/>
    </source>
</evidence>
<dbReference type="UniPathway" id="UPA00056">
    <property type="reaction ID" value="UER00093"/>
</dbReference>
<evidence type="ECO:0000313" key="8">
    <source>
        <dbReference type="EMBL" id="QGF23990.1"/>
    </source>
</evidence>
<dbReference type="Gene3D" id="3.90.550.10">
    <property type="entry name" value="Spore Coat Polysaccharide Biosynthesis Protein SpsA, Chain A"/>
    <property type="match status" value="1"/>
</dbReference>
<feature type="site" description="Positions MEP for the nucleophilic attack" evidence="7">
    <location>
        <position position="226"/>
    </location>
</feature>
<evidence type="ECO:0000256" key="3">
    <source>
        <dbReference type="ARBA" id="ARBA00009789"/>
    </source>
</evidence>